<dbReference type="Proteomes" id="UP000746471">
    <property type="component" value="Unassembled WGS sequence"/>
</dbReference>
<dbReference type="SUPFAM" id="SSF50129">
    <property type="entry name" value="GroES-like"/>
    <property type="match status" value="1"/>
</dbReference>
<feature type="domain" description="Alcohol dehydrogenase-like N-terminal" evidence="3">
    <location>
        <begin position="26"/>
        <end position="98"/>
    </location>
</feature>
<evidence type="ECO:0000313" key="5">
    <source>
        <dbReference type="Proteomes" id="UP000746471"/>
    </source>
</evidence>
<keyword evidence="1" id="KW-0560">Oxidoreductase</keyword>
<dbReference type="CDD" id="cd08238">
    <property type="entry name" value="sorbose_phosphate_red"/>
    <property type="match status" value="1"/>
</dbReference>
<dbReference type="Gene3D" id="3.40.50.720">
    <property type="entry name" value="NAD(P)-binding Rossmann-like Domain"/>
    <property type="match status" value="1"/>
</dbReference>
<dbReference type="Gene3D" id="3.90.180.10">
    <property type="entry name" value="Medium-chain alcohol dehydrogenases, catalytic domain"/>
    <property type="match status" value="2"/>
</dbReference>
<protein>
    <submittedName>
        <fullName evidence="4">Zinc-binding dehydrogenase</fullName>
    </submittedName>
</protein>
<gene>
    <name evidence="4" type="ORF">KHM83_02555</name>
</gene>
<dbReference type="RefSeq" id="WP_213235408.1">
    <property type="nucleotide sequence ID" value="NZ_JAHBCL010000003.1"/>
</dbReference>
<dbReference type="InterPro" id="IPR050129">
    <property type="entry name" value="Zn_alcohol_dh"/>
</dbReference>
<evidence type="ECO:0000313" key="4">
    <source>
        <dbReference type="EMBL" id="MBS7525557.1"/>
    </source>
</evidence>
<comment type="caution">
    <text evidence="4">The sequence shown here is derived from an EMBL/GenBank/DDBJ whole genome shotgun (WGS) entry which is preliminary data.</text>
</comment>
<dbReference type="EMBL" id="JAHBCL010000003">
    <property type="protein sequence ID" value="MBS7525557.1"/>
    <property type="molecule type" value="Genomic_DNA"/>
</dbReference>
<feature type="domain" description="Alcohol dehydrogenase-like C-terminal" evidence="2">
    <location>
        <begin position="187"/>
        <end position="330"/>
    </location>
</feature>
<dbReference type="PANTHER" id="PTHR43401:SF2">
    <property type="entry name" value="L-THREONINE 3-DEHYDROGENASE"/>
    <property type="match status" value="1"/>
</dbReference>
<accession>A0ABS5PNC7</accession>
<dbReference type="Pfam" id="PF00107">
    <property type="entry name" value="ADH_zinc_N"/>
    <property type="match status" value="1"/>
</dbReference>
<name>A0ABS5PNC7_9FIRM</name>
<dbReference type="InterPro" id="IPR013149">
    <property type="entry name" value="ADH-like_C"/>
</dbReference>
<sequence length="421" mass="46152">MKTKAVRMYGLDDLRLETFDLPEMKEDEILVKVISDSICMSTYKAVKQGKNHKRVPQDVDTNPIIVGHEMAGVIVKVGKKYEGQFLPGQKFSLQPALNYKGSPFSPGYSYPYFGGNATYNIIPPEVMELGCLLVYDGDSYFGASLGEPMSCIIGGYHANYHTVTGKYEHIMGTKAGGDLIIMGGAGPMGLGAVDYALAIDNRPKRVVVADISDDRLKRAARFITPERAKAAGVELIYVNTAAYDDPIAHLMSLTGDKGYDDVFVYAPVKVLVEEGDKLLAKDGCMNFFAGPTDHQFNAPINLYHVHYSNTHIMGSTGGNTDDLKEALYMAANHLINPSVMLTHIGGIDATIDAIMDLPNIPGGKKLIYNHIDMPLTAIEDFGKLGENDPLFKALHERVEKHNGLWNAEAEAYLLKYFDAEA</sequence>
<dbReference type="InterPro" id="IPR011032">
    <property type="entry name" value="GroES-like_sf"/>
</dbReference>
<dbReference type="Pfam" id="PF08240">
    <property type="entry name" value="ADH_N"/>
    <property type="match status" value="1"/>
</dbReference>
<keyword evidence="5" id="KW-1185">Reference proteome</keyword>
<dbReference type="SUPFAM" id="SSF51735">
    <property type="entry name" value="NAD(P)-binding Rossmann-fold domains"/>
    <property type="match status" value="1"/>
</dbReference>
<dbReference type="InterPro" id="IPR036291">
    <property type="entry name" value="NAD(P)-bd_dom_sf"/>
</dbReference>
<proteinExistence type="predicted"/>
<dbReference type="InterPro" id="IPR013154">
    <property type="entry name" value="ADH-like_N"/>
</dbReference>
<reference evidence="4 5" key="1">
    <citation type="submission" date="2021-05" db="EMBL/GenBank/DDBJ databases">
        <title>Fusibacter ferrireducens sp. nov., an anaerobic, sulfur- and Fe-reducing bacterium isolated from the mangrove sediment.</title>
        <authorList>
            <person name="Qiu D."/>
        </authorList>
    </citation>
    <scope>NUCLEOTIDE SEQUENCE [LARGE SCALE GENOMIC DNA]</scope>
    <source>
        <strain evidence="4 5">DSM 12116</strain>
    </source>
</reference>
<evidence type="ECO:0000259" key="3">
    <source>
        <dbReference type="Pfam" id="PF08240"/>
    </source>
</evidence>
<dbReference type="PANTHER" id="PTHR43401">
    <property type="entry name" value="L-THREONINE 3-DEHYDROGENASE"/>
    <property type="match status" value="1"/>
</dbReference>
<organism evidence="4 5">
    <name type="scientific">Fusibacter paucivorans</name>
    <dbReference type="NCBI Taxonomy" id="76009"/>
    <lineage>
        <taxon>Bacteria</taxon>
        <taxon>Bacillati</taxon>
        <taxon>Bacillota</taxon>
        <taxon>Clostridia</taxon>
        <taxon>Eubacteriales</taxon>
        <taxon>Eubacteriales Family XII. Incertae Sedis</taxon>
        <taxon>Fusibacter</taxon>
    </lineage>
</organism>
<evidence type="ECO:0000256" key="1">
    <source>
        <dbReference type="ARBA" id="ARBA00023002"/>
    </source>
</evidence>
<evidence type="ECO:0000259" key="2">
    <source>
        <dbReference type="Pfam" id="PF00107"/>
    </source>
</evidence>